<dbReference type="Pfam" id="PF00107">
    <property type="entry name" value="ADH_zinc_N"/>
    <property type="match status" value="1"/>
</dbReference>
<dbReference type="SUPFAM" id="SSF50129">
    <property type="entry name" value="GroES-like"/>
    <property type="match status" value="1"/>
</dbReference>
<dbReference type="SMART" id="SM00829">
    <property type="entry name" value="PKS_ER"/>
    <property type="match status" value="1"/>
</dbReference>
<dbReference type="OrthoDB" id="9769198at2"/>
<dbReference type="InterPro" id="IPR013154">
    <property type="entry name" value="ADH-like_N"/>
</dbReference>
<dbReference type="EMBL" id="CYYC01000026">
    <property type="protein sequence ID" value="CUN08696.1"/>
    <property type="molecule type" value="Genomic_DNA"/>
</dbReference>
<dbReference type="GO" id="GO:0003939">
    <property type="term" value="F:L-iditol 2-dehydrogenase (NAD+) activity"/>
    <property type="evidence" value="ECO:0007669"/>
    <property type="project" value="UniProtKB-EC"/>
</dbReference>
<evidence type="ECO:0000256" key="3">
    <source>
        <dbReference type="ARBA" id="ARBA00023002"/>
    </source>
</evidence>
<evidence type="ECO:0000259" key="5">
    <source>
        <dbReference type="SMART" id="SM00829"/>
    </source>
</evidence>
<dbReference type="PANTHER" id="PTHR43401:SF2">
    <property type="entry name" value="L-THREONINE 3-DEHYDROGENASE"/>
    <property type="match status" value="1"/>
</dbReference>
<feature type="domain" description="Enoyl reductase (ER)" evidence="5">
    <location>
        <begin position="7"/>
        <end position="344"/>
    </location>
</feature>
<evidence type="ECO:0000256" key="2">
    <source>
        <dbReference type="ARBA" id="ARBA00022833"/>
    </source>
</evidence>
<gene>
    <name evidence="6" type="primary">gutB_2</name>
    <name evidence="6" type="ORF">ERS852578_02100</name>
</gene>
<dbReference type="InterPro" id="IPR036291">
    <property type="entry name" value="NAD(P)-bd_dom_sf"/>
</dbReference>
<dbReference type="AlphaFoldDB" id="A0A173U2X7"/>
<keyword evidence="1 4" id="KW-0479">Metal-binding</keyword>
<dbReference type="Proteomes" id="UP000095390">
    <property type="component" value="Unassembled WGS sequence"/>
</dbReference>
<dbReference type="InterPro" id="IPR050129">
    <property type="entry name" value="Zn_alcohol_dh"/>
</dbReference>
<dbReference type="InterPro" id="IPR002328">
    <property type="entry name" value="ADH_Zn_CS"/>
</dbReference>
<comment type="similarity">
    <text evidence="4">Belongs to the zinc-containing alcohol dehydrogenase family.</text>
</comment>
<dbReference type="Gene3D" id="3.90.180.10">
    <property type="entry name" value="Medium-chain alcohol dehydrogenases, catalytic domain"/>
    <property type="match status" value="1"/>
</dbReference>
<dbReference type="InterPro" id="IPR020843">
    <property type="entry name" value="ER"/>
</dbReference>
<keyword evidence="3 6" id="KW-0560">Oxidoreductase</keyword>
<reference evidence="6 7" key="1">
    <citation type="submission" date="2015-09" db="EMBL/GenBank/DDBJ databases">
        <authorList>
            <consortium name="Pathogen Informatics"/>
        </authorList>
    </citation>
    <scope>NUCLEOTIDE SEQUENCE [LARGE SCALE GENOMIC DNA]</scope>
    <source>
        <strain evidence="6 7">2789STDY5834966</strain>
    </source>
</reference>
<sequence length="350" mass="38273">MKAVRMYAPRDLRVEEVDIPSYETDECLIKVMAVGVCGSDIPRVNQYGAHVSPIIVGHEFGGQIVKTGDKVTKFKAGDRVTCPPLIPCFKCKYCEMGEYSLCEDYDYYGSRRDGAFAQYIAVKEGNLLKVDDKVSYEDAATTDPCANALHSMMIGEFKPGDSVCVYGAGPIGLFAVQYAKIKGASKIIAVDVWEEKLEMAKKNGADVVINSMKEDAAAKVMEATGGNGSDIVIDYSGAPICQKAAINSAAKLGKVVFLGISHQGLELSEKEVDKILRRELSIKGSWNSFGKPFPGSDWTGAVDLYENHGMTAKDIISHRLSLDEAPAMFEKIATEKFFFSKIMFYPNGQE</sequence>
<dbReference type="RefSeq" id="WP_022169382.1">
    <property type="nucleotide sequence ID" value="NZ_CAKXER010000125.1"/>
</dbReference>
<evidence type="ECO:0000256" key="1">
    <source>
        <dbReference type="ARBA" id="ARBA00022723"/>
    </source>
</evidence>
<dbReference type="InterPro" id="IPR013149">
    <property type="entry name" value="ADH-like_C"/>
</dbReference>
<accession>A0A173U2X7</accession>
<name>A0A173U2X7_9FIRM</name>
<evidence type="ECO:0000256" key="4">
    <source>
        <dbReference type="RuleBase" id="RU361277"/>
    </source>
</evidence>
<proteinExistence type="inferred from homology"/>
<dbReference type="SUPFAM" id="SSF51735">
    <property type="entry name" value="NAD(P)-binding Rossmann-fold domains"/>
    <property type="match status" value="1"/>
</dbReference>
<dbReference type="GO" id="GO:0008270">
    <property type="term" value="F:zinc ion binding"/>
    <property type="evidence" value="ECO:0007669"/>
    <property type="project" value="InterPro"/>
</dbReference>
<dbReference type="CDD" id="cd08236">
    <property type="entry name" value="sugar_DH"/>
    <property type="match status" value="1"/>
</dbReference>
<evidence type="ECO:0000313" key="6">
    <source>
        <dbReference type="EMBL" id="CUN08696.1"/>
    </source>
</evidence>
<evidence type="ECO:0000313" key="7">
    <source>
        <dbReference type="Proteomes" id="UP000095390"/>
    </source>
</evidence>
<dbReference type="PROSITE" id="PS00059">
    <property type="entry name" value="ADH_ZINC"/>
    <property type="match status" value="1"/>
</dbReference>
<keyword evidence="2 4" id="KW-0862">Zinc</keyword>
<dbReference type="Pfam" id="PF08240">
    <property type="entry name" value="ADH_N"/>
    <property type="match status" value="1"/>
</dbReference>
<dbReference type="Gene3D" id="3.40.50.720">
    <property type="entry name" value="NAD(P)-binding Rossmann-like Domain"/>
    <property type="match status" value="1"/>
</dbReference>
<comment type="cofactor">
    <cofactor evidence="4">
        <name>Zn(2+)</name>
        <dbReference type="ChEBI" id="CHEBI:29105"/>
    </cofactor>
</comment>
<protein>
    <submittedName>
        <fullName evidence="6">Sorbitol dehydrogenase</fullName>
        <ecNumber evidence="6">1.1.1.14</ecNumber>
    </submittedName>
</protein>
<dbReference type="InterPro" id="IPR011032">
    <property type="entry name" value="GroES-like_sf"/>
</dbReference>
<dbReference type="PANTHER" id="PTHR43401">
    <property type="entry name" value="L-THREONINE 3-DEHYDROGENASE"/>
    <property type="match status" value="1"/>
</dbReference>
<dbReference type="EC" id="1.1.1.14" evidence="6"/>
<organism evidence="6 7">
    <name type="scientific">Anaerobutyricum hallii</name>
    <dbReference type="NCBI Taxonomy" id="39488"/>
    <lineage>
        <taxon>Bacteria</taxon>
        <taxon>Bacillati</taxon>
        <taxon>Bacillota</taxon>
        <taxon>Clostridia</taxon>
        <taxon>Lachnospirales</taxon>
        <taxon>Lachnospiraceae</taxon>
        <taxon>Anaerobutyricum</taxon>
    </lineage>
</organism>